<dbReference type="Proteomes" id="UP000324974">
    <property type="component" value="Chromosome"/>
</dbReference>
<evidence type="ECO:0000313" key="4">
    <source>
        <dbReference type="Proteomes" id="UP000324974"/>
    </source>
</evidence>
<dbReference type="EMBL" id="CP042425">
    <property type="protein sequence ID" value="QEL17228.1"/>
    <property type="molecule type" value="Genomic_DNA"/>
</dbReference>
<evidence type="ECO:0000256" key="1">
    <source>
        <dbReference type="SAM" id="MobiDB-lite"/>
    </source>
</evidence>
<accession>A0A5C1AJY7</accession>
<feature type="chain" id="PRO_5022893871" description="BBP7 family outer membrane beta-barrel protein" evidence="2">
    <location>
        <begin position="23"/>
        <end position="582"/>
    </location>
</feature>
<reference evidence="4" key="1">
    <citation type="submission" date="2019-08" db="EMBL/GenBank/DDBJ databases">
        <title>Limnoglobus roseus gen. nov., sp. nov., a novel freshwater planctomycete with a giant genome from the family Gemmataceae.</title>
        <authorList>
            <person name="Kulichevskaya I.S."/>
            <person name="Naumoff D.G."/>
            <person name="Miroshnikov K."/>
            <person name="Ivanova A."/>
            <person name="Philippov D.A."/>
            <person name="Hakobyan A."/>
            <person name="Rijpstra I.C."/>
            <person name="Sinninghe Damste J.S."/>
            <person name="Liesack W."/>
            <person name="Dedysh S.N."/>
        </authorList>
    </citation>
    <scope>NUCLEOTIDE SEQUENCE [LARGE SCALE GENOMIC DNA]</scope>
    <source>
        <strain evidence="4">PX52</strain>
    </source>
</reference>
<dbReference type="OrthoDB" id="8212403at2"/>
<feature type="region of interest" description="Disordered" evidence="1">
    <location>
        <begin position="72"/>
        <end position="126"/>
    </location>
</feature>
<evidence type="ECO:0000313" key="3">
    <source>
        <dbReference type="EMBL" id="QEL17228.1"/>
    </source>
</evidence>
<dbReference type="AlphaFoldDB" id="A0A5C1AJY7"/>
<dbReference type="KEGG" id="lrs:PX52LOC_04211"/>
<protein>
    <recommendedName>
        <fullName evidence="5">BBP7 family outer membrane beta-barrel protein</fullName>
    </recommendedName>
</protein>
<gene>
    <name evidence="3" type="ORF">PX52LOC_04211</name>
</gene>
<proteinExistence type="predicted"/>
<organism evidence="3 4">
    <name type="scientific">Limnoglobus roseus</name>
    <dbReference type="NCBI Taxonomy" id="2598579"/>
    <lineage>
        <taxon>Bacteria</taxon>
        <taxon>Pseudomonadati</taxon>
        <taxon>Planctomycetota</taxon>
        <taxon>Planctomycetia</taxon>
        <taxon>Gemmatales</taxon>
        <taxon>Gemmataceae</taxon>
        <taxon>Limnoglobus</taxon>
    </lineage>
</organism>
<feature type="compositionally biased region" description="Low complexity" evidence="1">
    <location>
        <begin position="116"/>
        <end position="126"/>
    </location>
</feature>
<feature type="signal peptide" evidence="2">
    <location>
        <begin position="1"/>
        <end position="22"/>
    </location>
</feature>
<keyword evidence="2" id="KW-0732">Signal</keyword>
<dbReference type="InterPro" id="IPR011446">
    <property type="entry name" value="BBP7"/>
</dbReference>
<dbReference type="RefSeq" id="WP_149111868.1">
    <property type="nucleotide sequence ID" value="NZ_CP042425.1"/>
</dbReference>
<evidence type="ECO:0000256" key="2">
    <source>
        <dbReference type="SAM" id="SignalP"/>
    </source>
</evidence>
<keyword evidence="4" id="KW-1185">Reference proteome</keyword>
<sequence length="582" mass="61756">MRRLLATGFGFGLAVSPSLVFAQQPGMTAPRSPVRIVAVRSTDDPTITARGQAGGMPMPPMGSPMSPVPMGSPIPMPMPGSGSSSPPPAQLGMPKPLGQGPSITEVPGGRPPQQPVPGMQGTPYSTPYPYQYQPQPGYPGATLGPASPVMPESPHPTTVYPQGGYGGSYPRPELDAPLFEGCYAPGVQTWGGYQMGGAPAPAPVAAAPAVGYGQLLAPYGPGGMNRWWLSAEYLLWFTKSAEYPALLTTSSPAFGGIQGSGDTRTIFGNGSFGDTLHSGGRFGIGRYFGCDQRWAFDGSVFFLGTNNNSFTANSADYPVLARPFTNVNQNIPFSEVITSPGLSVGMAQIDSEISLWGAEANLRRRLAGTSCARLDLIGGFRYLDLREGVRVTETFMRTPDSPTSIGVPNAMSGTVFDSFRTVNQFYGATVGLSGELRRGRWFSNLTTKVSLGTVYQKAIIDGGQQIVFDTGAIGTASGGLLTAPGANIGTYTQNKFAVVPEVGFNLGYQVTPNCRFFVGYNFLYLSSALRPGDQIDTNLDITRIPNFPVPGVSQFPVVRPTVPLKDKDFFAQGVSFGLQWRW</sequence>
<evidence type="ECO:0008006" key="5">
    <source>
        <dbReference type="Google" id="ProtNLM"/>
    </source>
</evidence>
<dbReference type="Pfam" id="PF07585">
    <property type="entry name" value="BBP7"/>
    <property type="match status" value="1"/>
</dbReference>
<name>A0A5C1AJY7_9BACT</name>